<name>A0A4R6S164_9MICO</name>
<dbReference type="AlphaFoldDB" id="A0A4R6S164"/>
<dbReference type="Proteomes" id="UP000295601">
    <property type="component" value="Unassembled WGS sequence"/>
</dbReference>
<dbReference type="RefSeq" id="WP_208107886.1">
    <property type="nucleotide sequence ID" value="NZ_SNYA01000004.1"/>
</dbReference>
<evidence type="ECO:0000313" key="3">
    <source>
        <dbReference type="Proteomes" id="UP000295601"/>
    </source>
</evidence>
<keyword evidence="3" id="KW-1185">Reference proteome</keyword>
<evidence type="ECO:0000313" key="2">
    <source>
        <dbReference type="EMBL" id="TDP92365.1"/>
    </source>
</evidence>
<proteinExistence type="predicted"/>
<organism evidence="2 3">
    <name type="scientific">Leucobacter luti</name>
    <dbReference type="NCBI Taxonomy" id="340320"/>
    <lineage>
        <taxon>Bacteria</taxon>
        <taxon>Bacillati</taxon>
        <taxon>Actinomycetota</taxon>
        <taxon>Actinomycetes</taxon>
        <taxon>Micrococcales</taxon>
        <taxon>Microbacteriaceae</taxon>
        <taxon>Leucobacter</taxon>
    </lineage>
</organism>
<protein>
    <recommendedName>
        <fullName evidence="1">DUF7768 domain-containing protein</fullName>
    </recommendedName>
</protein>
<feature type="domain" description="DUF7768" evidence="1">
    <location>
        <begin position="3"/>
        <end position="101"/>
    </location>
</feature>
<dbReference type="EMBL" id="SNYA01000004">
    <property type="protein sequence ID" value="TDP92365.1"/>
    <property type="molecule type" value="Genomic_DNA"/>
</dbReference>
<dbReference type="Pfam" id="PF24963">
    <property type="entry name" value="DUF7768"/>
    <property type="match status" value="1"/>
</dbReference>
<dbReference type="InterPro" id="IPR056670">
    <property type="entry name" value="DUF7768"/>
</dbReference>
<accession>A0A4R6S164</accession>
<comment type="caution">
    <text evidence="2">The sequence shown here is derived from an EMBL/GenBank/DDBJ whole genome shotgun (WGS) entry which is preliminary data.</text>
</comment>
<reference evidence="2 3" key="1">
    <citation type="submission" date="2019-03" db="EMBL/GenBank/DDBJ databases">
        <title>Genomic analyses of the natural microbiome of Caenorhabditis elegans.</title>
        <authorList>
            <person name="Samuel B."/>
        </authorList>
    </citation>
    <scope>NUCLEOTIDE SEQUENCE [LARGE SCALE GENOMIC DNA]</scope>
    <source>
        <strain evidence="2 3">JUb18</strain>
    </source>
</reference>
<sequence>MRLVVLESPYAGGTSLNVDYARACMAHSMRLGEAPIASHLLYPQPGILDDSVKEERTLGIEAGFAWGAHAEAAVVYRDLGLSMGMIGGILRATSRDIPVENRRIGFDWAADPGVRWTAQIRYQVGDDTELLTIADRAQNFFRSRWAELDGTARVWDSFARVQVDAPDSELLLEVTVLGLRGVLVERLMAMVSERTVRVLASEFGEFEQLDSSLAGGSRGE</sequence>
<gene>
    <name evidence="2" type="ORF">EDF62_1571</name>
</gene>
<evidence type="ECO:0000259" key="1">
    <source>
        <dbReference type="Pfam" id="PF24963"/>
    </source>
</evidence>